<reference evidence="3" key="1">
    <citation type="submission" date="2009-11" db="EMBL/GenBank/DDBJ databases">
        <title>Cloning and Characterization of the Ravidomycin and Chrysomycin Biosynthetic Gene Clusters.</title>
        <authorList>
            <person name="Kharel M.K."/>
            <person name="Nybo E."/>
            <person name="Shepherd M.D."/>
            <person name="Rohr J."/>
        </authorList>
    </citation>
    <scope>NUCLEOTIDE SEQUENCE</scope>
</reference>
<dbReference type="GO" id="GO:0008168">
    <property type="term" value="F:methyltransferase activity"/>
    <property type="evidence" value="ECO:0007669"/>
    <property type="project" value="UniProtKB-KW"/>
</dbReference>
<evidence type="ECO:0000313" key="3">
    <source>
        <dbReference type="EMBL" id="CBH32106.1"/>
    </source>
</evidence>
<dbReference type="Pfam" id="PF08421">
    <property type="entry name" value="Methyltransf_13"/>
    <property type="match status" value="1"/>
</dbReference>
<name>D1H0B9_9ACTN</name>
<dbReference type="AlphaFoldDB" id="D1H0B9"/>
<feature type="domain" description="C-methyltransferase" evidence="2">
    <location>
        <begin position="249"/>
        <end position="406"/>
    </location>
</feature>
<dbReference type="Pfam" id="PF08484">
    <property type="entry name" value="Methyltransf_14"/>
    <property type="match status" value="1"/>
</dbReference>
<dbReference type="InterPro" id="IPR013630">
    <property type="entry name" value="Methyltransf_Zn-bd_dom_put"/>
</dbReference>
<keyword evidence="3" id="KW-0808">Transferase</keyword>
<dbReference type="Gene3D" id="6.20.50.110">
    <property type="entry name" value="Methyltransferase, zinc-binding domain"/>
    <property type="match status" value="1"/>
</dbReference>
<feature type="domain" description="Methyltransferase putative zinc binding" evidence="1">
    <location>
        <begin position="7"/>
        <end position="69"/>
    </location>
</feature>
<dbReference type="CDD" id="cd02440">
    <property type="entry name" value="AdoMet_MTases"/>
    <property type="match status" value="1"/>
</dbReference>
<dbReference type="Pfam" id="PF13489">
    <property type="entry name" value="Methyltransf_23"/>
    <property type="match status" value="1"/>
</dbReference>
<dbReference type="Gene3D" id="3.40.50.720">
    <property type="entry name" value="NAD(P)-binding Rossmann-like Domain"/>
    <property type="match status" value="1"/>
</dbReference>
<evidence type="ECO:0000259" key="1">
    <source>
        <dbReference type="Pfam" id="PF08421"/>
    </source>
</evidence>
<dbReference type="InterPro" id="IPR038576">
    <property type="entry name" value="Methyltransf_Zn-bd_dom_put_sf"/>
</dbReference>
<sequence>MSDLPNCRICGGALREFLDLGEQPMGNAFVTPGRQDDEAGAFRFRLTVAVCEVCTMVQLTDYVRHDRMFHAAYPYRSSQSSVMSAHFENLARRFLQDELNGTDPFIVELGSNDGIMLRTVAKAGVRHLGVEPCGDVAEVGRANGVRVVSEFFDEDLAARIRAADGTADVVFAANTFSHIDFLDSILRGVKNLLAPGGVFVFEDPYFGDIVQRASFDQIYDEHIFFFTARSVQDMAARHGLELVDVELLPVHGGELRCTLAHTGARPVSPAVPRLLRQEEEQGLTETATLTRFADGVRELGETLVTRLRELRDQGKRVVGYGATAKSTTLLNYCGIGPDLVSFVCDSTAEKQGRLTPGTHIPVRSSEAFADPYPDYALLLAWNHKDEILDKESAFREAGGRWIHYVPDVHID</sequence>
<dbReference type="GO" id="GO:0017000">
    <property type="term" value="P:antibiotic biosynthetic process"/>
    <property type="evidence" value="ECO:0007669"/>
    <property type="project" value="UniProtKB-ARBA"/>
</dbReference>
<evidence type="ECO:0000259" key="2">
    <source>
        <dbReference type="Pfam" id="PF08484"/>
    </source>
</evidence>
<dbReference type="PANTHER" id="PTHR43861">
    <property type="entry name" value="TRANS-ACONITATE 2-METHYLTRANSFERASE-RELATED"/>
    <property type="match status" value="1"/>
</dbReference>
<dbReference type="PANTHER" id="PTHR43861:SF5">
    <property type="entry name" value="BLL5978 PROTEIN"/>
    <property type="match status" value="1"/>
</dbReference>
<gene>
    <name evidence="3" type="primary">chryCMT</name>
</gene>
<dbReference type="GO" id="GO:0032259">
    <property type="term" value="P:methylation"/>
    <property type="evidence" value="ECO:0007669"/>
    <property type="project" value="UniProtKB-KW"/>
</dbReference>
<dbReference type="Gene3D" id="3.40.50.150">
    <property type="entry name" value="Vaccinia Virus protein VP39"/>
    <property type="match status" value="1"/>
</dbReference>
<protein>
    <submittedName>
        <fullName evidence="3">Putative C-methyltransferase</fullName>
    </submittedName>
</protein>
<dbReference type="EMBL" id="FN565166">
    <property type="protein sequence ID" value="CBH32106.1"/>
    <property type="molecule type" value="Genomic_DNA"/>
</dbReference>
<dbReference type="InterPro" id="IPR029063">
    <property type="entry name" value="SAM-dependent_MTases_sf"/>
</dbReference>
<accession>D1H0B9</accession>
<proteinExistence type="predicted"/>
<dbReference type="Gene3D" id="6.10.250.3100">
    <property type="match status" value="1"/>
</dbReference>
<dbReference type="InterPro" id="IPR013691">
    <property type="entry name" value="MeTrfase_14"/>
</dbReference>
<keyword evidence="3" id="KW-0489">Methyltransferase</keyword>
<organism evidence="3">
    <name type="scientific">Streptomyces griseoloalbus</name>
    <dbReference type="NCBI Taxonomy" id="67303"/>
    <lineage>
        <taxon>Bacteria</taxon>
        <taxon>Bacillati</taxon>
        <taxon>Actinomycetota</taxon>
        <taxon>Actinomycetes</taxon>
        <taxon>Kitasatosporales</taxon>
        <taxon>Streptomycetaceae</taxon>
        <taxon>Streptomyces</taxon>
    </lineage>
</organism>
<dbReference type="SUPFAM" id="SSF53335">
    <property type="entry name" value="S-adenosyl-L-methionine-dependent methyltransferases"/>
    <property type="match status" value="1"/>
</dbReference>